<evidence type="ECO:0000259" key="4">
    <source>
        <dbReference type="PROSITE" id="PS50857"/>
    </source>
</evidence>
<dbReference type="GO" id="GO:0004129">
    <property type="term" value="F:cytochrome-c oxidase activity"/>
    <property type="evidence" value="ECO:0007669"/>
    <property type="project" value="InterPro"/>
</dbReference>
<dbReference type="RefSeq" id="WP_217794474.1">
    <property type="nucleotide sequence ID" value="NZ_JAHSPG010000018.1"/>
</dbReference>
<dbReference type="PROSITE" id="PS50857">
    <property type="entry name" value="COX2_CUA"/>
    <property type="match status" value="1"/>
</dbReference>
<feature type="domain" description="Cytochrome oxidase subunit II copper A binding" evidence="4">
    <location>
        <begin position="53"/>
        <end position="150"/>
    </location>
</feature>
<evidence type="ECO:0000313" key="6">
    <source>
        <dbReference type="Proteomes" id="UP000812270"/>
    </source>
</evidence>
<comment type="caution">
    <text evidence="5">The sequence shown here is derived from an EMBL/GenBank/DDBJ whole genome shotgun (WGS) entry which is preliminary data.</text>
</comment>
<dbReference type="GO" id="GO:0016020">
    <property type="term" value="C:membrane"/>
    <property type="evidence" value="ECO:0007669"/>
    <property type="project" value="InterPro"/>
</dbReference>
<organism evidence="5 6">
    <name type="scientific">Pinibacter aurantiacus</name>
    <dbReference type="NCBI Taxonomy" id="2851599"/>
    <lineage>
        <taxon>Bacteria</taxon>
        <taxon>Pseudomonadati</taxon>
        <taxon>Bacteroidota</taxon>
        <taxon>Chitinophagia</taxon>
        <taxon>Chitinophagales</taxon>
        <taxon>Chitinophagaceae</taxon>
        <taxon>Pinibacter</taxon>
    </lineage>
</organism>
<reference evidence="5" key="1">
    <citation type="submission" date="2021-06" db="EMBL/GenBank/DDBJ databases">
        <authorList>
            <person name="Huq M.A."/>
        </authorList>
    </citation>
    <scope>NUCLEOTIDE SEQUENCE</scope>
    <source>
        <strain evidence="5">MAH-26</strain>
    </source>
</reference>
<keyword evidence="3" id="KW-0186">Copper</keyword>
<dbReference type="GO" id="GO:0005507">
    <property type="term" value="F:copper ion binding"/>
    <property type="evidence" value="ECO:0007669"/>
    <property type="project" value="InterPro"/>
</dbReference>
<protein>
    <recommendedName>
        <fullName evidence="4">Cytochrome oxidase subunit II copper A binding domain-containing protein</fullName>
    </recommendedName>
</protein>
<evidence type="ECO:0000256" key="2">
    <source>
        <dbReference type="ARBA" id="ARBA00022723"/>
    </source>
</evidence>
<evidence type="ECO:0000256" key="3">
    <source>
        <dbReference type="ARBA" id="ARBA00023008"/>
    </source>
</evidence>
<evidence type="ECO:0000313" key="5">
    <source>
        <dbReference type="EMBL" id="MBV4360201.1"/>
    </source>
</evidence>
<name>A0A9E2SBZ9_9BACT</name>
<dbReference type="PROSITE" id="PS00078">
    <property type="entry name" value="COX2"/>
    <property type="match status" value="1"/>
</dbReference>
<comment type="subcellular location">
    <subcellularLocation>
        <location evidence="1">Cell envelope</location>
    </subcellularLocation>
</comment>
<dbReference type="PANTHER" id="PTHR42838:SF2">
    <property type="entry name" value="NITROUS-OXIDE REDUCTASE"/>
    <property type="match status" value="1"/>
</dbReference>
<dbReference type="GO" id="GO:0030313">
    <property type="term" value="C:cell envelope"/>
    <property type="evidence" value="ECO:0007669"/>
    <property type="project" value="UniProtKB-SubCell"/>
</dbReference>
<dbReference type="Pfam" id="PF00116">
    <property type="entry name" value="COX2"/>
    <property type="match status" value="1"/>
</dbReference>
<dbReference type="InterPro" id="IPR001505">
    <property type="entry name" value="Copper_CuA"/>
</dbReference>
<dbReference type="Proteomes" id="UP000812270">
    <property type="component" value="Unassembled WGS sequence"/>
</dbReference>
<proteinExistence type="predicted"/>
<dbReference type="InterPro" id="IPR002429">
    <property type="entry name" value="CcO_II-like_C"/>
</dbReference>
<accession>A0A9E2SBZ9</accession>
<gene>
    <name evidence="5" type="ORF">KTO63_23755</name>
</gene>
<dbReference type="InterPro" id="IPR051403">
    <property type="entry name" value="NosZ/Cyto_c_oxidase_sub2"/>
</dbReference>
<evidence type="ECO:0000256" key="1">
    <source>
        <dbReference type="ARBA" id="ARBA00004196"/>
    </source>
</evidence>
<sequence length="150" mass="16875">MLDKFERTVIGVALLVSALFIFCLFYAMGAKKGNVTECLPYDKSYEDARVSQLDKNTYQVFYVARMWNFEPSVVYIPVGSEVDFFVTSKDVVHGFEISEKNVNLMGVQGAVAKTTVKFDKPGVYKVTCHEFCGTGHQNMQAEVIVNYPSK</sequence>
<keyword evidence="2" id="KW-0479">Metal-binding</keyword>
<keyword evidence="6" id="KW-1185">Reference proteome</keyword>
<dbReference type="AlphaFoldDB" id="A0A9E2SBZ9"/>
<dbReference type="PANTHER" id="PTHR42838">
    <property type="entry name" value="CYTOCHROME C OXIDASE SUBUNIT II"/>
    <property type="match status" value="1"/>
</dbReference>
<dbReference type="EMBL" id="JAHSPG010000018">
    <property type="protein sequence ID" value="MBV4360201.1"/>
    <property type="molecule type" value="Genomic_DNA"/>
</dbReference>